<dbReference type="InterPro" id="IPR046167">
    <property type="entry name" value="DUF6169"/>
</dbReference>
<dbReference type="EMBL" id="CBIT010000296">
    <property type="protein sequence ID" value="CDE35024.1"/>
    <property type="molecule type" value="Genomic_DNA"/>
</dbReference>
<comment type="caution">
    <text evidence="1">The sequence shown here is derived from an EMBL/GenBank/DDBJ whole genome shotgun (WGS) entry which is preliminary data.</text>
</comment>
<accession>R7H5S3</accession>
<proteinExistence type="predicted"/>
<gene>
    <name evidence="1" type="ORF">BN741_00484</name>
</gene>
<reference evidence="1" key="1">
    <citation type="submission" date="2012-11" db="EMBL/GenBank/DDBJ databases">
        <title>Dependencies among metagenomic species, viruses, plasmids and units of genetic variation.</title>
        <authorList>
            <person name="Nielsen H.B."/>
            <person name="Almeida M."/>
            <person name="Juncker A.S."/>
            <person name="Rasmussen S."/>
            <person name="Li J."/>
            <person name="Sunagawa S."/>
            <person name="Plichta D."/>
            <person name="Gautier L."/>
            <person name="Le Chatelier E."/>
            <person name="Peletier E."/>
            <person name="Bonde I."/>
            <person name="Nielsen T."/>
            <person name="Manichanh C."/>
            <person name="Arumugam M."/>
            <person name="Batto J."/>
            <person name="Santos M.B.Q.D."/>
            <person name="Blom N."/>
            <person name="Borruel N."/>
            <person name="Burgdorf K.S."/>
            <person name="Boumezbeur F."/>
            <person name="Casellas F."/>
            <person name="Dore J."/>
            <person name="Guarner F."/>
            <person name="Hansen T."/>
            <person name="Hildebrand F."/>
            <person name="Kaas R.S."/>
            <person name="Kennedy S."/>
            <person name="Kristiansen K."/>
            <person name="Kultima J.R."/>
            <person name="Leonard P."/>
            <person name="Levenez F."/>
            <person name="Lund O."/>
            <person name="Moumen B."/>
            <person name="Le Paslier D."/>
            <person name="Pons N."/>
            <person name="Pedersen O."/>
            <person name="Prifti E."/>
            <person name="Qin J."/>
            <person name="Raes J."/>
            <person name="Tap J."/>
            <person name="Tims S."/>
            <person name="Ussery D.W."/>
            <person name="Yamada T."/>
            <person name="MetaHit consortium"/>
            <person name="Renault P."/>
            <person name="Sicheritz-Ponten T."/>
            <person name="Bork P."/>
            <person name="Wang J."/>
            <person name="Brunak S."/>
            <person name="Ehrlich S.D."/>
        </authorList>
    </citation>
    <scope>NUCLEOTIDE SEQUENCE [LARGE SCALE GENOMIC DNA]</scope>
</reference>
<organism evidence="1 2">
    <name type="scientific">Leyella stercorea CAG:629</name>
    <dbReference type="NCBI Taxonomy" id="1263103"/>
    <lineage>
        <taxon>Bacteria</taxon>
        <taxon>Pseudomonadati</taxon>
        <taxon>Bacteroidota</taxon>
        <taxon>Bacteroidia</taxon>
        <taxon>Bacteroidales</taxon>
        <taxon>Prevotellaceae</taxon>
        <taxon>Leyella</taxon>
    </lineage>
</organism>
<evidence type="ECO:0000313" key="1">
    <source>
        <dbReference type="EMBL" id="CDE35024.1"/>
    </source>
</evidence>
<dbReference type="Proteomes" id="UP000018072">
    <property type="component" value="Unassembled WGS sequence"/>
</dbReference>
<dbReference type="Pfam" id="PF19666">
    <property type="entry name" value="DUF6169"/>
    <property type="match status" value="1"/>
</dbReference>
<dbReference type="AlphaFoldDB" id="R7H5S3"/>
<sequence>MVELSLDRINAVAPYQVQLDSRTGLYKFVSDYQVGFSVAFEENDLLQSGESYQFALTNYEGKRSPRDNKVRTTILAIIGEFFAKNEAALLYICETGDGMQKMRNRLFHFWFGVYAEHDEFLFLPQVVYDEEDNENYAALIIRRDNPKFNDLVTEFTNTITLLNTKPD</sequence>
<evidence type="ECO:0000313" key="2">
    <source>
        <dbReference type="Proteomes" id="UP000018072"/>
    </source>
</evidence>
<name>R7H5S3_9BACT</name>
<dbReference type="RefSeq" id="WP_022429760.1">
    <property type="nucleotide sequence ID" value="NZ_FR899185.1"/>
</dbReference>
<protein>
    <submittedName>
        <fullName evidence="1">Uncharacterized protein</fullName>
    </submittedName>
</protein>